<protein>
    <recommendedName>
        <fullName evidence="4">CCHC-type domain-containing protein</fullName>
    </recommendedName>
</protein>
<feature type="region of interest" description="Disordered" evidence="1">
    <location>
        <begin position="51"/>
        <end position="71"/>
    </location>
</feature>
<dbReference type="InterPro" id="IPR036875">
    <property type="entry name" value="Znf_CCHC_sf"/>
</dbReference>
<evidence type="ECO:0000256" key="1">
    <source>
        <dbReference type="SAM" id="MobiDB-lite"/>
    </source>
</evidence>
<dbReference type="GO" id="GO:0003676">
    <property type="term" value="F:nucleic acid binding"/>
    <property type="evidence" value="ECO:0007669"/>
    <property type="project" value="InterPro"/>
</dbReference>
<dbReference type="EMBL" id="LSSM01000608">
    <property type="protein sequence ID" value="OMJ28397.1"/>
    <property type="molecule type" value="Genomic_DNA"/>
</dbReference>
<accession>A0A1R1YNA3</accession>
<proteinExistence type="predicted"/>
<dbReference type="GO" id="GO:0008270">
    <property type="term" value="F:zinc ion binding"/>
    <property type="evidence" value="ECO:0007669"/>
    <property type="project" value="InterPro"/>
</dbReference>
<feature type="compositionally biased region" description="Basic and acidic residues" evidence="1">
    <location>
        <begin position="434"/>
        <end position="445"/>
    </location>
</feature>
<evidence type="ECO:0000313" key="2">
    <source>
        <dbReference type="EMBL" id="OMJ28397.1"/>
    </source>
</evidence>
<feature type="region of interest" description="Disordered" evidence="1">
    <location>
        <begin position="286"/>
        <end position="333"/>
    </location>
</feature>
<evidence type="ECO:0008006" key="4">
    <source>
        <dbReference type="Google" id="ProtNLM"/>
    </source>
</evidence>
<comment type="caution">
    <text evidence="2">The sequence shown here is derived from an EMBL/GenBank/DDBJ whole genome shotgun (WGS) entry which is preliminary data.</text>
</comment>
<dbReference type="Proteomes" id="UP000187429">
    <property type="component" value="Unassembled WGS sequence"/>
</dbReference>
<evidence type="ECO:0000313" key="3">
    <source>
        <dbReference type="Proteomes" id="UP000187429"/>
    </source>
</evidence>
<dbReference type="SUPFAM" id="SSF57756">
    <property type="entry name" value="Retrovirus zinc finger-like domains"/>
    <property type="match status" value="1"/>
</dbReference>
<sequence>MVIRKPVKRARMLFSDFLKGDDPQYPTTEVQNSYVGDYPRDNNQHKLKHYPRSQINNKKSQKNSSKKIPAGKKGMLMDMSRYKEVSIKHMLLGGEMTCLKKFCTGGSDMKVCCSWAQFKGDHIDALEVIFTVLKDVSYIRQDDHRASTTYMIFNNKEDTNTLMSTQLVYSDKPIDLYQIVKIEEDITMVNISNFRDVGIEPMVKLIFKELGTWCEIKDISAWRRFDNNQCLPYGMKVLGCKEDCSYCKEAGHWKSDCFKTKKNITKKKATENRKELKFRFKSTKAKLSQVSADPMPEDSKSEDTEDQTSTKPIQSSLIEKVSSGDESESDVSIGDINQPKIKSAIKYTVNSDDFYDISMDSDMSSPMKIKNEFIPPNPSPKTDSDGYSPLSAHALMASKARMGQISEQAFNKYVSNIDKAPPGSNLAALEPGSDTEHQEMSDIEF</sequence>
<reference evidence="3" key="1">
    <citation type="submission" date="2017-01" db="EMBL/GenBank/DDBJ databases">
        <authorList>
            <person name="Wang Y."/>
            <person name="White M."/>
            <person name="Kvist S."/>
            <person name="Moncalvo J.-M."/>
        </authorList>
    </citation>
    <scope>NUCLEOTIDE SEQUENCE [LARGE SCALE GENOMIC DNA]</scope>
    <source>
        <strain evidence="3">ID-206-W2</strain>
    </source>
</reference>
<feature type="region of interest" description="Disordered" evidence="1">
    <location>
        <begin position="421"/>
        <end position="445"/>
    </location>
</feature>
<dbReference type="AlphaFoldDB" id="A0A1R1YNA3"/>
<dbReference type="OrthoDB" id="5554389at2759"/>
<name>A0A1R1YNA3_9FUNG</name>
<keyword evidence="3" id="KW-1185">Reference proteome</keyword>
<feature type="compositionally biased region" description="Polar residues" evidence="1">
    <location>
        <begin position="307"/>
        <end position="317"/>
    </location>
</feature>
<organism evidence="2 3">
    <name type="scientific">Smittium culicis</name>
    <dbReference type="NCBI Taxonomy" id="133412"/>
    <lineage>
        <taxon>Eukaryota</taxon>
        <taxon>Fungi</taxon>
        <taxon>Fungi incertae sedis</taxon>
        <taxon>Zoopagomycota</taxon>
        <taxon>Kickxellomycotina</taxon>
        <taxon>Harpellomycetes</taxon>
        <taxon>Harpellales</taxon>
        <taxon>Legeriomycetaceae</taxon>
        <taxon>Smittium</taxon>
    </lineage>
</organism>
<gene>
    <name evidence="2" type="ORF">AYI69_g2133</name>
</gene>